<accession>A0A1V4J084</accession>
<evidence type="ECO:0000256" key="3">
    <source>
        <dbReference type="ARBA" id="ARBA00023163"/>
    </source>
</evidence>
<proteinExistence type="predicted"/>
<feature type="domain" description="HTH araC/xylS-type" evidence="4">
    <location>
        <begin position="122"/>
        <end position="220"/>
    </location>
</feature>
<organism evidence="5 6">
    <name type="scientific">Clostridium chromiireducens</name>
    <dbReference type="NCBI Taxonomy" id="225345"/>
    <lineage>
        <taxon>Bacteria</taxon>
        <taxon>Bacillati</taxon>
        <taxon>Bacillota</taxon>
        <taxon>Clostridia</taxon>
        <taxon>Eubacteriales</taxon>
        <taxon>Clostridiaceae</taxon>
        <taxon>Clostridium</taxon>
    </lineage>
</organism>
<dbReference type="PANTHER" id="PTHR43280">
    <property type="entry name" value="ARAC-FAMILY TRANSCRIPTIONAL REGULATOR"/>
    <property type="match status" value="1"/>
</dbReference>
<dbReference type="EMBL" id="MZGT01000005">
    <property type="protein sequence ID" value="OPJ65718.1"/>
    <property type="molecule type" value="Genomic_DNA"/>
</dbReference>
<protein>
    <submittedName>
        <fullName evidence="5">Melibiose operon regulatory protein</fullName>
    </submittedName>
</protein>
<dbReference type="InterPro" id="IPR018060">
    <property type="entry name" value="HTH_AraC"/>
</dbReference>
<evidence type="ECO:0000256" key="1">
    <source>
        <dbReference type="ARBA" id="ARBA00023015"/>
    </source>
</evidence>
<dbReference type="InterPro" id="IPR009057">
    <property type="entry name" value="Homeodomain-like_sf"/>
</dbReference>
<keyword evidence="2" id="KW-0238">DNA-binding</keyword>
<dbReference type="PROSITE" id="PS01124">
    <property type="entry name" value="HTH_ARAC_FAMILY_2"/>
    <property type="match status" value="1"/>
</dbReference>
<dbReference type="Gene3D" id="1.10.10.60">
    <property type="entry name" value="Homeodomain-like"/>
    <property type="match status" value="2"/>
</dbReference>
<evidence type="ECO:0000256" key="2">
    <source>
        <dbReference type="ARBA" id="ARBA00023125"/>
    </source>
</evidence>
<dbReference type="SUPFAM" id="SSF46689">
    <property type="entry name" value="Homeodomain-like"/>
    <property type="match status" value="2"/>
</dbReference>
<keyword evidence="6" id="KW-1185">Reference proteome</keyword>
<dbReference type="GO" id="GO:0043565">
    <property type="term" value="F:sequence-specific DNA binding"/>
    <property type="evidence" value="ECO:0007669"/>
    <property type="project" value="InterPro"/>
</dbReference>
<evidence type="ECO:0000313" key="6">
    <source>
        <dbReference type="Proteomes" id="UP000191056"/>
    </source>
</evidence>
<reference evidence="5 6" key="1">
    <citation type="submission" date="2017-03" db="EMBL/GenBank/DDBJ databases">
        <title>Genome sequence of Clostridium chromiireducens DSM 23318.</title>
        <authorList>
            <person name="Poehlein A."/>
            <person name="Daniel R."/>
        </authorList>
    </citation>
    <scope>NUCLEOTIDE SEQUENCE [LARGE SCALE GENOMIC DNA]</scope>
    <source>
        <strain evidence="5 6">DSM 23318</strain>
    </source>
</reference>
<keyword evidence="1" id="KW-0805">Transcription regulation</keyword>
<name>A0A1V4J084_9CLOT</name>
<evidence type="ECO:0000259" key="4">
    <source>
        <dbReference type="PROSITE" id="PS01124"/>
    </source>
</evidence>
<keyword evidence="3" id="KW-0804">Transcription</keyword>
<evidence type="ECO:0000313" key="5">
    <source>
        <dbReference type="EMBL" id="OPJ65718.1"/>
    </source>
</evidence>
<dbReference type="RefSeq" id="WP_079438097.1">
    <property type="nucleotide sequence ID" value="NZ_MZGT01000005.1"/>
</dbReference>
<dbReference type="STRING" id="225345.CLCHR_04930"/>
<comment type="caution">
    <text evidence="5">The sequence shown here is derived from an EMBL/GenBank/DDBJ whole genome shotgun (WGS) entry which is preliminary data.</text>
</comment>
<dbReference type="SMART" id="SM00342">
    <property type="entry name" value="HTH_ARAC"/>
    <property type="match status" value="1"/>
</dbReference>
<sequence length="226" mass="26627">MYDAYDSDSYFFSNEITFLMEQKDKQAILDIIEQKHKDENKEFIPIATKKNDLMIWNVIFAREIIKQGTSKQFIHTLYNKYYRTIQTSNSLELLQKLEINIATSYLDILINFVEVTDNFIINKVIGFLYIRLEDHLSLKEISDELKVSVGYISRCFKKNMGISIMTYFKNIKIDRAKTLLKNTDKTILEISAQLSFCDQGNFSKAFKLVVGMTPMDYRNTYYLKEK</sequence>
<dbReference type="OrthoDB" id="324626at2"/>
<dbReference type="AlphaFoldDB" id="A0A1V4J084"/>
<dbReference type="PANTHER" id="PTHR43280:SF2">
    <property type="entry name" value="HTH-TYPE TRANSCRIPTIONAL REGULATOR EXSA"/>
    <property type="match status" value="1"/>
</dbReference>
<dbReference type="Pfam" id="PF12833">
    <property type="entry name" value="HTH_18"/>
    <property type="match status" value="1"/>
</dbReference>
<gene>
    <name evidence="5" type="primary">melR_2</name>
    <name evidence="5" type="ORF">CLCHR_04930</name>
</gene>
<dbReference type="GO" id="GO:0003700">
    <property type="term" value="F:DNA-binding transcription factor activity"/>
    <property type="evidence" value="ECO:0007669"/>
    <property type="project" value="InterPro"/>
</dbReference>
<dbReference type="Proteomes" id="UP000191056">
    <property type="component" value="Unassembled WGS sequence"/>
</dbReference>